<dbReference type="InterPro" id="IPR012677">
    <property type="entry name" value="Nucleotide-bd_a/b_plait_sf"/>
</dbReference>
<evidence type="ECO:0000256" key="2">
    <source>
        <dbReference type="SAM" id="MobiDB-lite"/>
    </source>
</evidence>
<comment type="caution">
    <text evidence="4">The sequence shown here is derived from an EMBL/GenBank/DDBJ whole genome shotgun (WGS) entry which is preliminary data.</text>
</comment>
<dbReference type="Gene3D" id="3.30.70.330">
    <property type="match status" value="1"/>
</dbReference>
<dbReference type="SMART" id="SM00360">
    <property type="entry name" value="RRM"/>
    <property type="match status" value="1"/>
</dbReference>
<dbReference type="InterPro" id="IPR035979">
    <property type="entry name" value="RBD_domain_sf"/>
</dbReference>
<dbReference type="PROSITE" id="PS50102">
    <property type="entry name" value="RRM"/>
    <property type="match status" value="1"/>
</dbReference>
<sequence>MTTNTVRVTNVSAKATAHDIHDFFSFSGEIENIDLHRDGDTQIALVTFKEAQALDTALLLSGATVVDRAVNISPVEDELSPSMNSVPREQMFGNDRGSSGTGNPNQAVEVIATMLAKGFVLGKDAVGKAKEFDEKHDLSSSAKSSVVNFDKNTGISEKLSAGTAVVNQQMKAVDEKFQVTEKTRAALAVAEEKVATAGSALMKNRYILTGATWVTGAFSRVQKAAAEVSQKAKEKASAMESEQNKGHTHEETHSSSFADSYGAPPPYPAAERATLAPTSASSQYPNLGYDHYSPLHSTDPRSTRTPSSQGLML</sequence>
<feature type="domain" description="RRM" evidence="3">
    <location>
        <begin position="4"/>
        <end position="77"/>
    </location>
</feature>
<reference evidence="4" key="1">
    <citation type="submission" date="2020-06" db="EMBL/GenBank/DDBJ databases">
        <title>WGS assembly of Ceratodon purpureus strain R40.</title>
        <authorList>
            <person name="Carey S.B."/>
            <person name="Jenkins J."/>
            <person name="Shu S."/>
            <person name="Lovell J.T."/>
            <person name="Sreedasyam A."/>
            <person name="Maumus F."/>
            <person name="Tiley G.P."/>
            <person name="Fernandez-Pozo N."/>
            <person name="Barry K."/>
            <person name="Chen C."/>
            <person name="Wang M."/>
            <person name="Lipzen A."/>
            <person name="Daum C."/>
            <person name="Saski C.A."/>
            <person name="Payton A.C."/>
            <person name="Mcbreen J.C."/>
            <person name="Conrad R.E."/>
            <person name="Kollar L.M."/>
            <person name="Olsson S."/>
            <person name="Huttunen S."/>
            <person name="Landis J.B."/>
            <person name="Wickett N.J."/>
            <person name="Johnson M.G."/>
            <person name="Rensing S.A."/>
            <person name="Grimwood J."/>
            <person name="Schmutz J."/>
            <person name="Mcdaniel S.F."/>
        </authorList>
    </citation>
    <scope>NUCLEOTIDE SEQUENCE</scope>
    <source>
        <strain evidence="4">R40</strain>
    </source>
</reference>
<dbReference type="PANTHER" id="PTHR32343">
    <property type="entry name" value="SERINE/ARGININE-RICH SPLICING FACTOR"/>
    <property type="match status" value="1"/>
</dbReference>
<proteinExistence type="predicted"/>
<keyword evidence="5" id="KW-1185">Reference proteome</keyword>
<dbReference type="Pfam" id="PF00076">
    <property type="entry name" value="RRM_1"/>
    <property type="match status" value="1"/>
</dbReference>
<feature type="region of interest" description="Disordered" evidence="2">
    <location>
        <begin position="232"/>
        <end position="313"/>
    </location>
</feature>
<evidence type="ECO:0000313" key="4">
    <source>
        <dbReference type="EMBL" id="KAG0554884.1"/>
    </source>
</evidence>
<dbReference type="Proteomes" id="UP000822688">
    <property type="component" value="Chromosome 12"/>
</dbReference>
<organism evidence="4 5">
    <name type="scientific">Ceratodon purpureus</name>
    <name type="common">Fire moss</name>
    <name type="synonym">Dicranum purpureum</name>
    <dbReference type="NCBI Taxonomy" id="3225"/>
    <lineage>
        <taxon>Eukaryota</taxon>
        <taxon>Viridiplantae</taxon>
        <taxon>Streptophyta</taxon>
        <taxon>Embryophyta</taxon>
        <taxon>Bryophyta</taxon>
        <taxon>Bryophytina</taxon>
        <taxon>Bryopsida</taxon>
        <taxon>Dicranidae</taxon>
        <taxon>Pseudoditrichales</taxon>
        <taxon>Ditrichaceae</taxon>
        <taxon>Ceratodon</taxon>
    </lineage>
</organism>
<evidence type="ECO:0000313" key="5">
    <source>
        <dbReference type="Proteomes" id="UP000822688"/>
    </source>
</evidence>
<dbReference type="SUPFAM" id="SSF54928">
    <property type="entry name" value="RNA-binding domain, RBD"/>
    <property type="match status" value="1"/>
</dbReference>
<dbReference type="InterPro" id="IPR000504">
    <property type="entry name" value="RRM_dom"/>
</dbReference>
<feature type="compositionally biased region" description="Basic and acidic residues" evidence="2">
    <location>
        <begin position="232"/>
        <end position="253"/>
    </location>
</feature>
<name>A0A8T0G955_CERPU</name>
<feature type="compositionally biased region" description="Polar residues" evidence="2">
    <location>
        <begin position="276"/>
        <end position="285"/>
    </location>
</feature>
<keyword evidence="1" id="KW-0694">RNA-binding</keyword>
<dbReference type="PANTHER" id="PTHR32343:SF10">
    <property type="entry name" value="RNA-BINDING REGION RNP-1 DOMAIN-CONTAINING PROTEIN"/>
    <property type="match status" value="1"/>
</dbReference>
<accession>A0A8T0G955</accession>
<evidence type="ECO:0000256" key="1">
    <source>
        <dbReference type="PROSITE-ProRule" id="PRU00176"/>
    </source>
</evidence>
<evidence type="ECO:0000259" key="3">
    <source>
        <dbReference type="PROSITE" id="PS50102"/>
    </source>
</evidence>
<dbReference type="AlphaFoldDB" id="A0A8T0G955"/>
<gene>
    <name evidence="4" type="ORF">KC19_12G128000</name>
</gene>
<feature type="compositionally biased region" description="Low complexity" evidence="2">
    <location>
        <begin position="303"/>
        <end position="313"/>
    </location>
</feature>
<protein>
    <recommendedName>
        <fullName evidence="3">RRM domain-containing protein</fullName>
    </recommendedName>
</protein>
<dbReference type="EMBL" id="CM026433">
    <property type="protein sequence ID" value="KAG0554884.1"/>
    <property type="molecule type" value="Genomic_DNA"/>
</dbReference>
<dbReference type="GO" id="GO:0003723">
    <property type="term" value="F:RNA binding"/>
    <property type="evidence" value="ECO:0007669"/>
    <property type="project" value="UniProtKB-UniRule"/>
</dbReference>